<dbReference type="EMBL" id="KV417648">
    <property type="protein sequence ID" value="KZP12363.1"/>
    <property type="molecule type" value="Genomic_DNA"/>
</dbReference>
<evidence type="ECO:0000313" key="1">
    <source>
        <dbReference type="EMBL" id="KZP12363.1"/>
    </source>
</evidence>
<keyword evidence="2" id="KW-1185">Reference proteome</keyword>
<name>A0A166B7T6_9AGAM</name>
<dbReference type="AlphaFoldDB" id="A0A166B7T6"/>
<evidence type="ECO:0000313" key="2">
    <source>
        <dbReference type="Proteomes" id="UP000076532"/>
    </source>
</evidence>
<sequence length="65" mass="6798">MFKHFQASGQLPILSLLPGLRGHPSSNIHFRGTSSPPAVLLACRLSGISEQAPGGAHAHPPTYNA</sequence>
<organism evidence="1 2">
    <name type="scientific">Athelia psychrophila</name>
    <dbReference type="NCBI Taxonomy" id="1759441"/>
    <lineage>
        <taxon>Eukaryota</taxon>
        <taxon>Fungi</taxon>
        <taxon>Dikarya</taxon>
        <taxon>Basidiomycota</taxon>
        <taxon>Agaricomycotina</taxon>
        <taxon>Agaricomycetes</taxon>
        <taxon>Agaricomycetidae</taxon>
        <taxon>Atheliales</taxon>
        <taxon>Atheliaceae</taxon>
        <taxon>Athelia</taxon>
    </lineage>
</organism>
<accession>A0A166B7T6</accession>
<protein>
    <submittedName>
        <fullName evidence="1">Uncharacterized protein</fullName>
    </submittedName>
</protein>
<gene>
    <name evidence="1" type="ORF">FIBSPDRAFT_158466</name>
</gene>
<reference evidence="1 2" key="1">
    <citation type="journal article" date="2016" name="Mol. Biol. Evol.">
        <title>Comparative Genomics of Early-Diverging Mushroom-Forming Fungi Provides Insights into the Origins of Lignocellulose Decay Capabilities.</title>
        <authorList>
            <person name="Nagy L.G."/>
            <person name="Riley R."/>
            <person name="Tritt A."/>
            <person name="Adam C."/>
            <person name="Daum C."/>
            <person name="Floudas D."/>
            <person name="Sun H."/>
            <person name="Yadav J.S."/>
            <person name="Pangilinan J."/>
            <person name="Larsson K.H."/>
            <person name="Matsuura K."/>
            <person name="Barry K."/>
            <person name="Labutti K."/>
            <person name="Kuo R."/>
            <person name="Ohm R.A."/>
            <person name="Bhattacharya S.S."/>
            <person name="Shirouzu T."/>
            <person name="Yoshinaga Y."/>
            <person name="Martin F.M."/>
            <person name="Grigoriev I.V."/>
            <person name="Hibbett D.S."/>
        </authorList>
    </citation>
    <scope>NUCLEOTIDE SEQUENCE [LARGE SCALE GENOMIC DNA]</scope>
    <source>
        <strain evidence="1 2">CBS 109695</strain>
    </source>
</reference>
<proteinExistence type="predicted"/>
<dbReference type="Proteomes" id="UP000076532">
    <property type="component" value="Unassembled WGS sequence"/>
</dbReference>